<dbReference type="PANTHER" id="PTHR43399">
    <property type="entry name" value="SUBTILISIN-RELATED"/>
    <property type="match status" value="1"/>
</dbReference>
<dbReference type="Pfam" id="PF00082">
    <property type="entry name" value="Peptidase_S8"/>
    <property type="match status" value="1"/>
</dbReference>
<evidence type="ECO:0000256" key="4">
    <source>
        <dbReference type="ARBA" id="ARBA00022801"/>
    </source>
</evidence>
<dbReference type="PROSITE" id="PS00137">
    <property type="entry name" value="SUBTILASE_HIS"/>
    <property type="match status" value="1"/>
</dbReference>
<keyword evidence="3" id="KW-0732">Signal</keyword>
<dbReference type="STRING" id="1333998.M2A_0369"/>
<dbReference type="Proteomes" id="UP000028702">
    <property type="component" value="Unassembled WGS sequence"/>
</dbReference>
<dbReference type="InterPro" id="IPR034061">
    <property type="entry name" value="Peptidases_S8_Autotransporter"/>
</dbReference>
<dbReference type="AlphaFoldDB" id="A0A081B752"/>
<name>A0A081B752_9HYPH</name>
<protein>
    <submittedName>
        <fullName evidence="9">Subtilisin-like serine proteases</fullName>
    </submittedName>
</protein>
<dbReference type="GO" id="GO:0006508">
    <property type="term" value="P:proteolysis"/>
    <property type="evidence" value="ECO:0007669"/>
    <property type="project" value="UniProtKB-KW"/>
</dbReference>
<comment type="similarity">
    <text evidence="1 6">Belongs to the peptidase S8 family.</text>
</comment>
<dbReference type="PROSITE" id="PS51892">
    <property type="entry name" value="SUBTILASE"/>
    <property type="match status" value="1"/>
</dbReference>
<dbReference type="Gene3D" id="3.40.50.200">
    <property type="entry name" value="Peptidase S8/S53 domain"/>
    <property type="match status" value="1"/>
</dbReference>
<evidence type="ECO:0000313" key="10">
    <source>
        <dbReference type="Proteomes" id="UP000028702"/>
    </source>
</evidence>
<sequence length="849" mass="86474">MTVSAIALCVLPVQNLQAGGPFSETQFTPDWRIAAPFSIERDSAGEEPEDAAGQQRAEAAPSTGAAGSAGASAGGIGAGTVAAIAGGVAVVGGAVALGASGGGGGDDGGGGGSSVGSSVVTDPATPAAVNAFRTSEYLAHGGYDRVNLAHAYARGYTGAGHTIAILDDGYQLNHPEFSGKILVQFNAAGNPLPGAMPIETHGTHVTGIAAARKDNVGMHGAAFDANLALYQFGTLDQSAAQFTRAGILGATVISNSWGYNARISDVQAEIAGGKSTASALASVVGGTASDWQNFLNAMDGAQDAGSVIVFAASNNPALGGIDVSSGMPLVDNRLMGQWLAVTNVNSSDQVVSVGCGQAQAFCLAAPGTNIYSTVPTSTYGNLSGTSMATPLVSGAVVLVVEGLGLSPEEAVNRLLTTADRSFAGYSANAHGQGILDLDAATSPIGRVQVLASGNVHDGGTGPGIMQTVLSASRAFGDAFTKALDGLRIAAFDEGGAAFLYNLGDRVAVQEPVTTALDTLQSLGTRTDLTKTALPGGGGVSIAVRDADLDFRSTQLGTGVEIDAAFLDTPLWGGTLSAGFHQSSGEFLNRLAPEAAQTAFAYRPEMFSVPYAGFAEDGYSAGLEMPLGDKASIGVLSFEGEGNEDRAFDGFGALTTLSLRPTDRIAIGIDGGAMSEDGTVLGTDARGGLGLGEDSRTAFAGIRAEAGIDEHWTLLGSYHHGWTVVGGSASAIVTSVGNVKTQQMSGGLIGEHLFSKDDALGLAVSQPLRITGGQTSLNLPVWRDWNGDILTRHQDVSLRPSGQETRYEVTYGFDIDPSTRLTGLTFHRSDADHIAGRQETAAVLRLQHRF</sequence>
<evidence type="ECO:0000313" key="9">
    <source>
        <dbReference type="EMBL" id="GAK43870.1"/>
    </source>
</evidence>
<gene>
    <name evidence="9" type="ORF">M2A_0369</name>
</gene>
<keyword evidence="10" id="KW-1185">Reference proteome</keyword>
<evidence type="ECO:0000256" key="3">
    <source>
        <dbReference type="ARBA" id="ARBA00022729"/>
    </source>
</evidence>
<dbReference type="PANTHER" id="PTHR43399:SF4">
    <property type="entry name" value="CELL WALL-ASSOCIATED PROTEASE"/>
    <property type="match status" value="1"/>
</dbReference>
<evidence type="ECO:0000256" key="2">
    <source>
        <dbReference type="ARBA" id="ARBA00022670"/>
    </source>
</evidence>
<dbReference type="CDD" id="cd04848">
    <property type="entry name" value="Peptidases_S8_Autotransporter_serine_protease_like"/>
    <property type="match status" value="1"/>
</dbReference>
<evidence type="ECO:0000256" key="7">
    <source>
        <dbReference type="SAM" id="MobiDB-lite"/>
    </source>
</evidence>
<dbReference type="InterPro" id="IPR023828">
    <property type="entry name" value="Peptidase_S8_Ser-AS"/>
</dbReference>
<evidence type="ECO:0000256" key="6">
    <source>
        <dbReference type="PROSITE-ProRule" id="PRU01240"/>
    </source>
</evidence>
<dbReference type="PROSITE" id="PS00138">
    <property type="entry name" value="SUBTILASE_SER"/>
    <property type="match status" value="1"/>
</dbReference>
<dbReference type="InterPro" id="IPR000209">
    <property type="entry name" value="Peptidase_S8/S53_dom"/>
</dbReference>
<dbReference type="InterPro" id="IPR051048">
    <property type="entry name" value="Peptidase_S8/S53_subtilisin"/>
</dbReference>
<feature type="compositionally biased region" description="Low complexity" evidence="7">
    <location>
        <begin position="59"/>
        <end position="68"/>
    </location>
</feature>
<dbReference type="SUPFAM" id="SSF52743">
    <property type="entry name" value="Subtilisin-like"/>
    <property type="match status" value="1"/>
</dbReference>
<dbReference type="GO" id="GO:0004252">
    <property type="term" value="F:serine-type endopeptidase activity"/>
    <property type="evidence" value="ECO:0007669"/>
    <property type="project" value="UniProtKB-UniRule"/>
</dbReference>
<dbReference type="eggNOG" id="COG1404">
    <property type="taxonomic scope" value="Bacteria"/>
</dbReference>
<proteinExistence type="inferred from homology"/>
<organism evidence="9 10">
    <name type="scientific">Tepidicaulis marinus</name>
    <dbReference type="NCBI Taxonomy" id="1333998"/>
    <lineage>
        <taxon>Bacteria</taxon>
        <taxon>Pseudomonadati</taxon>
        <taxon>Pseudomonadota</taxon>
        <taxon>Alphaproteobacteria</taxon>
        <taxon>Hyphomicrobiales</taxon>
        <taxon>Parvibaculaceae</taxon>
        <taxon>Tepidicaulis</taxon>
    </lineage>
</organism>
<feature type="active site" description="Charge relay system" evidence="6">
    <location>
        <position position="201"/>
    </location>
</feature>
<dbReference type="InterPro" id="IPR015500">
    <property type="entry name" value="Peptidase_S8_subtilisin-rel"/>
</dbReference>
<keyword evidence="2 6" id="KW-0645">Protease</keyword>
<keyword evidence="4 6" id="KW-0378">Hydrolase</keyword>
<feature type="domain" description="Peptidase S8/S53" evidence="8">
    <location>
        <begin position="158"/>
        <end position="433"/>
    </location>
</feature>
<dbReference type="PRINTS" id="PR00723">
    <property type="entry name" value="SUBTILISIN"/>
</dbReference>
<feature type="active site" description="Charge relay system" evidence="6">
    <location>
        <position position="167"/>
    </location>
</feature>
<comment type="caution">
    <text evidence="9">The sequence shown here is derived from an EMBL/GenBank/DDBJ whole genome shotgun (WGS) entry which is preliminary data.</text>
</comment>
<feature type="region of interest" description="Disordered" evidence="7">
    <location>
        <begin position="42"/>
        <end position="68"/>
    </location>
</feature>
<evidence type="ECO:0000256" key="1">
    <source>
        <dbReference type="ARBA" id="ARBA00011073"/>
    </source>
</evidence>
<evidence type="ECO:0000259" key="8">
    <source>
        <dbReference type="Pfam" id="PF00082"/>
    </source>
</evidence>
<dbReference type="EMBL" id="BBIO01000001">
    <property type="protein sequence ID" value="GAK43870.1"/>
    <property type="molecule type" value="Genomic_DNA"/>
</dbReference>
<reference evidence="9 10" key="1">
    <citation type="submission" date="2014-07" db="EMBL/GenBank/DDBJ databases">
        <title>Tepidicaulis marinum gen. nov., sp. nov., a novel marine bacterium denitrifying nitrate to nitrous oxide strictly under microaerobic conditions.</title>
        <authorList>
            <person name="Takeuchi M."/>
            <person name="Yamagishi T."/>
            <person name="Kamagata Y."/>
            <person name="Oshima K."/>
            <person name="Hattori M."/>
            <person name="Katayama T."/>
            <person name="Hanada S."/>
            <person name="Tamaki H."/>
            <person name="Marumo K."/>
            <person name="Maeda H."/>
            <person name="Nedachi M."/>
            <person name="Iwasaki W."/>
            <person name="Suwa Y."/>
            <person name="Sakata S."/>
        </authorList>
    </citation>
    <scope>NUCLEOTIDE SEQUENCE [LARGE SCALE GENOMIC DNA]</scope>
    <source>
        <strain evidence="9 10">MA2</strain>
    </source>
</reference>
<keyword evidence="5 6" id="KW-0720">Serine protease</keyword>
<feature type="active site" description="Charge relay system" evidence="6">
    <location>
        <position position="386"/>
    </location>
</feature>
<dbReference type="InterPro" id="IPR022398">
    <property type="entry name" value="Peptidase_S8_His-AS"/>
</dbReference>
<dbReference type="InterPro" id="IPR036852">
    <property type="entry name" value="Peptidase_S8/S53_dom_sf"/>
</dbReference>
<accession>A0A081B752</accession>
<evidence type="ECO:0000256" key="5">
    <source>
        <dbReference type="ARBA" id="ARBA00022825"/>
    </source>
</evidence>